<evidence type="ECO:0000259" key="7">
    <source>
        <dbReference type="Pfam" id="PF14824"/>
    </source>
</evidence>
<gene>
    <name evidence="8" type="ORF">MUN89_21485</name>
</gene>
<name>A0ABY4EIP2_9BACI</name>
<sequence length="212" mass="23902">MGILPLMVDLSNQRVVVVGGGQVAERRVLNLAEWGVTPEVISPALTSGLDALWKEQSITWKQKTFDPSDLQGAFFIVAATNQPAVNQQIIDSAPKDSLINDAEKAERGNVYIPASIKRGRLSISISTNGASPLLAGQLKKQMEQDFDEEYGNYIEFLYEARKLIKHSMLSKEKQQSLLKELLAEQFLLEEKQMKMIDWLYMLLKKEDEQCLD</sequence>
<dbReference type="InterPro" id="IPR028161">
    <property type="entry name" value="Met8-like"/>
</dbReference>
<dbReference type="InterPro" id="IPR028281">
    <property type="entry name" value="Sirohaem_synthase_central"/>
</dbReference>
<dbReference type="PANTHER" id="PTHR35330">
    <property type="entry name" value="SIROHEME BIOSYNTHESIS PROTEIN MET8"/>
    <property type="match status" value="1"/>
</dbReference>
<dbReference type="EMBL" id="CP095073">
    <property type="protein sequence ID" value="UOQ44363.1"/>
    <property type="molecule type" value="Genomic_DNA"/>
</dbReference>
<dbReference type="NCBIfam" id="TIGR01470">
    <property type="entry name" value="cysG_Nterm"/>
    <property type="match status" value="1"/>
</dbReference>
<keyword evidence="3" id="KW-0560">Oxidoreductase</keyword>
<proteinExistence type="predicted"/>
<evidence type="ECO:0000256" key="4">
    <source>
        <dbReference type="ARBA" id="ARBA00023027"/>
    </source>
</evidence>
<dbReference type="Pfam" id="PF14824">
    <property type="entry name" value="Sirohm_synth_M"/>
    <property type="match status" value="1"/>
</dbReference>
<dbReference type="NCBIfam" id="NF005222">
    <property type="entry name" value="PRK06718.1"/>
    <property type="match status" value="1"/>
</dbReference>
<dbReference type="EC" id="1.3.1.76" evidence="2"/>
<dbReference type="Gene3D" id="1.10.8.610">
    <property type="entry name" value="SirC, precorrin-2 dehydrogenase, C-terminal helical domain-like"/>
    <property type="match status" value="1"/>
</dbReference>
<protein>
    <recommendedName>
        <fullName evidence="2">precorrin-2 dehydrogenase</fullName>
        <ecNumber evidence="2">1.3.1.76</ecNumber>
    </recommendedName>
</protein>
<dbReference type="Pfam" id="PF22440">
    <property type="entry name" value="SirC_C"/>
    <property type="match status" value="1"/>
</dbReference>
<evidence type="ECO:0000256" key="3">
    <source>
        <dbReference type="ARBA" id="ARBA00023002"/>
    </source>
</evidence>
<dbReference type="InterPro" id="IPR036291">
    <property type="entry name" value="NAD(P)-bd_dom_sf"/>
</dbReference>
<dbReference type="InterPro" id="IPR042518">
    <property type="entry name" value="SirC_C"/>
</dbReference>
<feature type="domain" description="Siroheme synthase central" evidence="7">
    <location>
        <begin position="118"/>
        <end position="144"/>
    </location>
</feature>
<reference evidence="8 9" key="1">
    <citation type="submission" date="2022-04" db="EMBL/GenBank/DDBJ databases">
        <title>Halobacillus sp. isolated from saltern.</title>
        <authorList>
            <person name="Won M."/>
            <person name="Lee C.-M."/>
            <person name="Woen H.-Y."/>
            <person name="Kwon S.-W."/>
        </authorList>
    </citation>
    <scope>NUCLEOTIDE SEQUENCE [LARGE SCALE GENOMIC DNA]</scope>
    <source>
        <strain evidence="8 9">SSBR10-3</strain>
    </source>
</reference>
<evidence type="ECO:0000256" key="1">
    <source>
        <dbReference type="ARBA" id="ARBA00005010"/>
    </source>
</evidence>
<evidence type="ECO:0000256" key="5">
    <source>
        <dbReference type="ARBA" id="ARBA00023244"/>
    </source>
</evidence>
<dbReference type="Gene3D" id="3.40.50.720">
    <property type="entry name" value="NAD(P)-binding Rossmann-like Domain"/>
    <property type="match status" value="1"/>
</dbReference>
<organism evidence="8 9">
    <name type="scientific">Halobacillus salinarum</name>
    <dbReference type="NCBI Taxonomy" id="2932257"/>
    <lineage>
        <taxon>Bacteria</taxon>
        <taxon>Bacillati</taxon>
        <taxon>Bacillota</taxon>
        <taxon>Bacilli</taxon>
        <taxon>Bacillales</taxon>
        <taxon>Bacillaceae</taxon>
        <taxon>Halobacillus</taxon>
    </lineage>
</organism>
<dbReference type="PANTHER" id="PTHR35330:SF1">
    <property type="entry name" value="SIROHEME BIOSYNTHESIS PROTEIN MET8"/>
    <property type="match status" value="1"/>
</dbReference>
<evidence type="ECO:0000256" key="2">
    <source>
        <dbReference type="ARBA" id="ARBA00012400"/>
    </source>
</evidence>
<keyword evidence="5" id="KW-0627">Porphyrin biosynthesis</keyword>
<evidence type="ECO:0000256" key="6">
    <source>
        <dbReference type="ARBA" id="ARBA00047561"/>
    </source>
</evidence>
<keyword evidence="4" id="KW-0520">NAD</keyword>
<dbReference type="Pfam" id="PF13241">
    <property type="entry name" value="NAD_binding_7"/>
    <property type="match status" value="1"/>
</dbReference>
<evidence type="ECO:0000313" key="8">
    <source>
        <dbReference type="EMBL" id="UOQ44363.1"/>
    </source>
</evidence>
<dbReference type="RefSeq" id="WP_244710259.1">
    <property type="nucleotide sequence ID" value="NZ_CP095073.1"/>
</dbReference>
<comment type="catalytic activity">
    <reaction evidence="6">
        <text>precorrin-2 + NAD(+) = sirohydrochlorin + NADH + 2 H(+)</text>
        <dbReference type="Rhea" id="RHEA:15613"/>
        <dbReference type="ChEBI" id="CHEBI:15378"/>
        <dbReference type="ChEBI" id="CHEBI:57540"/>
        <dbReference type="ChEBI" id="CHEBI:57945"/>
        <dbReference type="ChEBI" id="CHEBI:58351"/>
        <dbReference type="ChEBI" id="CHEBI:58827"/>
        <dbReference type="EC" id="1.3.1.76"/>
    </reaction>
</comment>
<comment type="pathway">
    <text evidence="1">Porphyrin-containing compound metabolism; siroheme biosynthesis; sirohydrochlorin from precorrin-2: step 1/1.</text>
</comment>
<dbReference type="InterPro" id="IPR006367">
    <property type="entry name" value="Sirohaem_synthase_N"/>
</dbReference>
<dbReference type="Proteomes" id="UP000831787">
    <property type="component" value="Chromosome"/>
</dbReference>
<dbReference type="SUPFAM" id="SSF51735">
    <property type="entry name" value="NAD(P)-binding Rossmann-fold domains"/>
    <property type="match status" value="1"/>
</dbReference>
<dbReference type="SUPFAM" id="SSF75615">
    <property type="entry name" value="Siroheme synthase middle domains-like"/>
    <property type="match status" value="1"/>
</dbReference>
<keyword evidence="9" id="KW-1185">Reference proteome</keyword>
<accession>A0ABY4EIP2</accession>
<evidence type="ECO:0000313" key="9">
    <source>
        <dbReference type="Proteomes" id="UP000831787"/>
    </source>
</evidence>